<dbReference type="EMBL" id="CP054143">
    <property type="protein sequence ID" value="QKJ66259.1"/>
    <property type="molecule type" value="Genomic_DNA"/>
</dbReference>
<evidence type="ECO:0000313" key="2">
    <source>
        <dbReference type="Proteomes" id="UP000504844"/>
    </source>
</evidence>
<proteinExistence type="predicted"/>
<sequence length="58" mass="6486">MTYAIHPVWSTTQQPQLLRYGLYKIGADGEQEIAQAGCLESIEALRQQLLQLALLENA</sequence>
<organism evidence="1 2">
    <name type="scientific">Deefgea piscis</name>
    <dbReference type="NCBI Taxonomy" id="2739061"/>
    <lineage>
        <taxon>Bacteria</taxon>
        <taxon>Pseudomonadati</taxon>
        <taxon>Pseudomonadota</taxon>
        <taxon>Betaproteobacteria</taxon>
        <taxon>Neisseriales</taxon>
        <taxon>Chitinibacteraceae</taxon>
        <taxon>Deefgea</taxon>
    </lineage>
</organism>
<protein>
    <submittedName>
        <fullName evidence="1">Uncharacterized protein</fullName>
    </submittedName>
</protein>
<dbReference type="RefSeq" id="WP_173532763.1">
    <property type="nucleotide sequence ID" value="NZ_CP054143.1"/>
</dbReference>
<dbReference type="Proteomes" id="UP000504844">
    <property type="component" value="Chromosome"/>
</dbReference>
<reference evidence="1 2" key="1">
    <citation type="submission" date="2020-05" db="EMBL/GenBank/DDBJ databases">
        <title>Complete genome sequence of Deefgea sp. D17.</title>
        <authorList>
            <person name="Bae J.-W."/>
            <person name="Han J.E."/>
        </authorList>
    </citation>
    <scope>NUCLEOTIDE SEQUENCE [LARGE SCALE GENOMIC DNA]</scope>
    <source>
        <strain evidence="1 2">D17</strain>
    </source>
</reference>
<evidence type="ECO:0000313" key="1">
    <source>
        <dbReference type="EMBL" id="QKJ66259.1"/>
    </source>
</evidence>
<dbReference type="KEGG" id="dee:HQN60_05755"/>
<name>A0A6M8STY9_9NEIS</name>
<gene>
    <name evidence="1" type="ORF">HQN60_05755</name>
</gene>
<dbReference type="AlphaFoldDB" id="A0A6M8STY9"/>
<accession>A0A6M8STY9</accession>
<keyword evidence="2" id="KW-1185">Reference proteome</keyword>